<organism evidence="1 2">
    <name type="scientific">Stephania japonica</name>
    <dbReference type="NCBI Taxonomy" id="461633"/>
    <lineage>
        <taxon>Eukaryota</taxon>
        <taxon>Viridiplantae</taxon>
        <taxon>Streptophyta</taxon>
        <taxon>Embryophyta</taxon>
        <taxon>Tracheophyta</taxon>
        <taxon>Spermatophyta</taxon>
        <taxon>Magnoliopsida</taxon>
        <taxon>Ranunculales</taxon>
        <taxon>Menispermaceae</taxon>
        <taxon>Menispermoideae</taxon>
        <taxon>Cissampelideae</taxon>
        <taxon>Stephania</taxon>
    </lineage>
</organism>
<evidence type="ECO:0000313" key="2">
    <source>
        <dbReference type="Proteomes" id="UP001417504"/>
    </source>
</evidence>
<name>A0AAP0JQG5_9MAGN</name>
<dbReference type="Proteomes" id="UP001417504">
    <property type="component" value="Unassembled WGS sequence"/>
</dbReference>
<keyword evidence="2" id="KW-1185">Reference proteome</keyword>
<dbReference type="EMBL" id="JBBNAE010000003">
    <property type="protein sequence ID" value="KAK9137175.1"/>
    <property type="molecule type" value="Genomic_DNA"/>
</dbReference>
<comment type="caution">
    <text evidence="1">The sequence shown here is derived from an EMBL/GenBank/DDBJ whole genome shotgun (WGS) entry which is preliminary data.</text>
</comment>
<reference evidence="1 2" key="1">
    <citation type="submission" date="2024-01" db="EMBL/GenBank/DDBJ databases">
        <title>Genome assemblies of Stephania.</title>
        <authorList>
            <person name="Yang L."/>
        </authorList>
    </citation>
    <scope>NUCLEOTIDE SEQUENCE [LARGE SCALE GENOMIC DNA]</scope>
    <source>
        <strain evidence="1">QJT</strain>
        <tissue evidence="1">Leaf</tissue>
    </source>
</reference>
<proteinExistence type="predicted"/>
<sequence>MVPHHSLQPIPTSLPHARSIYRLEFQRYSLLSPKRTGSTIDDHKKMYTTRMYLLDFYFNRINSSV</sequence>
<accession>A0AAP0JQG5</accession>
<protein>
    <submittedName>
        <fullName evidence="1">Uncharacterized protein</fullName>
    </submittedName>
</protein>
<dbReference type="AlphaFoldDB" id="A0AAP0JQG5"/>
<evidence type="ECO:0000313" key="1">
    <source>
        <dbReference type="EMBL" id="KAK9137175.1"/>
    </source>
</evidence>
<gene>
    <name evidence="1" type="ORF">Sjap_007769</name>
</gene>